<reference evidence="3 4" key="1">
    <citation type="submission" date="2020-07" db="EMBL/GenBank/DDBJ databases">
        <title>Sequencing the genomes of 1000 actinobacteria strains.</title>
        <authorList>
            <person name="Klenk H.-P."/>
        </authorList>
    </citation>
    <scope>NUCLEOTIDE SEQUENCE [LARGE SCALE GENOMIC DNA]</scope>
    <source>
        <strain evidence="3 4">DSM 23737</strain>
    </source>
</reference>
<dbReference type="PANTHER" id="PTHR30466:SF1">
    <property type="entry name" value="FMN REDUCTASE (NADH) RUTF"/>
    <property type="match status" value="1"/>
</dbReference>
<dbReference type="InterPro" id="IPR012349">
    <property type="entry name" value="Split_barrel_FMN-bd"/>
</dbReference>
<organism evidence="3 4">
    <name type="scientific">Alpinimonas psychrophila</name>
    <dbReference type="NCBI Taxonomy" id="748908"/>
    <lineage>
        <taxon>Bacteria</taxon>
        <taxon>Bacillati</taxon>
        <taxon>Actinomycetota</taxon>
        <taxon>Actinomycetes</taxon>
        <taxon>Micrococcales</taxon>
        <taxon>Microbacteriaceae</taxon>
        <taxon>Alpinimonas</taxon>
    </lineage>
</organism>
<evidence type="ECO:0000256" key="1">
    <source>
        <dbReference type="ARBA" id="ARBA00023002"/>
    </source>
</evidence>
<dbReference type="InterPro" id="IPR002563">
    <property type="entry name" value="Flavin_Rdtase-like_dom"/>
</dbReference>
<dbReference type="RefSeq" id="WP_182485087.1">
    <property type="nucleotide sequence ID" value="NZ_JACGWU010000006.1"/>
</dbReference>
<dbReference type="InterPro" id="IPR050268">
    <property type="entry name" value="NADH-dep_flavin_reductase"/>
</dbReference>
<keyword evidence="4" id="KW-1185">Reference proteome</keyword>
<comment type="caution">
    <text evidence="3">The sequence shown here is derived from an EMBL/GenBank/DDBJ whole genome shotgun (WGS) entry which is preliminary data.</text>
</comment>
<protein>
    <submittedName>
        <fullName evidence="3">Flavin reductase (NADH)/flavin reductase</fullName>
        <ecNumber evidence="3">1.5.1.-</ecNumber>
        <ecNumber evidence="3">1.5.1.36</ecNumber>
    </submittedName>
</protein>
<dbReference type="EC" id="1.5.1.36" evidence="3"/>
<dbReference type="GO" id="GO:0010181">
    <property type="term" value="F:FMN binding"/>
    <property type="evidence" value="ECO:0007669"/>
    <property type="project" value="InterPro"/>
</dbReference>
<dbReference type="PANTHER" id="PTHR30466">
    <property type="entry name" value="FLAVIN REDUCTASE"/>
    <property type="match status" value="1"/>
</dbReference>
<dbReference type="GO" id="GO:0042602">
    <property type="term" value="F:riboflavin reductase (NADPH) activity"/>
    <property type="evidence" value="ECO:0007669"/>
    <property type="project" value="TreeGrafter"/>
</dbReference>
<dbReference type="EMBL" id="JACGWU010000006">
    <property type="protein sequence ID" value="MBA8829660.1"/>
    <property type="molecule type" value="Genomic_DNA"/>
</dbReference>
<evidence type="ECO:0000313" key="4">
    <source>
        <dbReference type="Proteomes" id="UP000524237"/>
    </source>
</evidence>
<dbReference type="EC" id="1.5.1.-" evidence="3"/>
<name>A0A7W3JUW2_9MICO</name>
<proteinExistence type="predicted"/>
<dbReference type="SUPFAM" id="SSF50475">
    <property type="entry name" value="FMN-binding split barrel"/>
    <property type="match status" value="1"/>
</dbReference>
<dbReference type="Pfam" id="PF01613">
    <property type="entry name" value="Flavin_Reduct"/>
    <property type="match status" value="1"/>
</dbReference>
<accession>A0A7W3JUW2</accession>
<dbReference type="AlphaFoldDB" id="A0A7W3JUW2"/>
<feature type="domain" description="Flavin reductase like" evidence="2">
    <location>
        <begin position="18"/>
        <end position="173"/>
    </location>
</feature>
<dbReference type="Proteomes" id="UP000524237">
    <property type="component" value="Unassembled WGS sequence"/>
</dbReference>
<keyword evidence="1 3" id="KW-0560">Oxidoreductase</keyword>
<dbReference type="SMART" id="SM00903">
    <property type="entry name" value="Flavin_Reduct"/>
    <property type="match status" value="1"/>
</dbReference>
<dbReference type="GO" id="GO:0036382">
    <property type="term" value="F:flavin reductase (NADH) activity"/>
    <property type="evidence" value="ECO:0007669"/>
    <property type="project" value="UniProtKB-EC"/>
</dbReference>
<evidence type="ECO:0000313" key="3">
    <source>
        <dbReference type="EMBL" id="MBA8829660.1"/>
    </source>
</evidence>
<sequence>MTFSASGRIDDETFRLGMQSLAGAVTVLTTRDQDGHFVGITATAVCSLSAEPPSLLASINMSNSLGTTLRESRCFAVNILASAQQNVAETFAGFGGLFGSEKFTVGDWFTGTTGSPLLTGTLASFDCEVDDIVERGTHLVVFGAIVGGHIGADTGDGIHASLPLLYHKRKFATLVG</sequence>
<gene>
    <name evidence="3" type="ORF">FB555_001776</name>
</gene>
<evidence type="ECO:0000259" key="2">
    <source>
        <dbReference type="SMART" id="SM00903"/>
    </source>
</evidence>
<dbReference type="Gene3D" id="2.30.110.10">
    <property type="entry name" value="Electron Transport, Fmn-binding Protein, Chain A"/>
    <property type="match status" value="1"/>
</dbReference>